<evidence type="ECO:0000313" key="1">
    <source>
        <dbReference type="EMBL" id="GAI47906.1"/>
    </source>
</evidence>
<dbReference type="AlphaFoldDB" id="X1PZG4"/>
<protein>
    <submittedName>
        <fullName evidence="1">Uncharacterized protein</fullName>
    </submittedName>
</protein>
<accession>X1PZG4</accession>
<name>X1PZG4_9ZZZZ</name>
<reference evidence="1" key="1">
    <citation type="journal article" date="2014" name="Front. Microbiol.">
        <title>High frequency of phylogenetically diverse reductive dehalogenase-homologous genes in deep subseafloor sedimentary metagenomes.</title>
        <authorList>
            <person name="Kawai M."/>
            <person name="Futagami T."/>
            <person name="Toyoda A."/>
            <person name="Takaki Y."/>
            <person name="Nishi S."/>
            <person name="Hori S."/>
            <person name="Arai W."/>
            <person name="Tsubouchi T."/>
            <person name="Morono Y."/>
            <person name="Uchiyama I."/>
            <person name="Ito T."/>
            <person name="Fujiyama A."/>
            <person name="Inagaki F."/>
            <person name="Takami H."/>
        </authorList>
    </citation>
    <scope>NUCLEOTIDE SEQUENCE</scope>
    <source>
        <strain evidence="1">Expedition CK06-06</strain>
    </source>
</reference>
<organism evidence="1">
    <name type="scientific">marine sediment metagenome</name>
    <dbReference type="NCBI Taxonomy" id="412755"/>
    <lineage>
        <taxon>unclassified sequences</taxon>
        <taxon>metagenomes</taxon>
        <taxon>ecological metagenomes</taxon>
    </lineage>
</organism>
<dbReference type="EMBL" id="BARV01039773">
    <property type="protein sequence ID" value="GAI47906.1"/>
    <property type="molecule type" value="Genomic_DNA"/>
</dbReference>
<gene>
    <name evidence="1" type="ORF">S06H3_60850</name>
</gene>
<comment type="caution">
    <text evidence="1">The sequence shown here is derived from an EMBL/GenBank/DDBJ whole genome shotgun (WGS) entry which is preliminary data.</text>
</comment>
<proteinExistence type="predicted"/>
<sequence length="113" mass="12373">MLVGRLEFFTVLALITRKPIMRVAKYRIEMPTIPDVTLSGNTVSPNFKGITDLGLKARKTCRKAHLANTKILTTFNAPPVEPAEAPTIIKMSKIDRDSDGQASKLAVVKPVVV</sequence>